<keyword evidence="1" id="KW-0472">Membrane</keyword>
<feature type="transmembrane region" description="Helical" evidence="1">
    <location>
        <begin position="140"/>
        <end position="163"/>
    </location>
</feature>
<sequence>MRKVLALQDTLLKLVGILPIYPAKVSVLGRPAKYLSAVLFTIAVCLLLGTFFSATFQGVFFLYTLFIASGDPNNHTNPILMGMQFMPFCTLNFRGLIVLFLLFLKRNSWTKLMKTAEVFLETCFPNNQDRIEVMRRARKIAVLLCILTVLIHSAWDVTEWIVFNQTLVNVTMTTGDIVAPLPMAYLIIYGLDFLTMMGYSATVIKNPRTDVDSYIYVIGSIIIFGSYGTVFLLPLVHVYEQSLGLSFSLHHLAIAVKQCLAVADKTDGQSNLNCRAFKGKTVIESVERLETSTNRHICIFHAVELIHYTRGFVVGTCTLLLSFMVLAR</sequence>
<reference evidence="3" key="1">
    <citation type="submission" date="2017-01" db="EMBL/GenBank/DDBJ databases">
        <title>Comparative genomics of anhydrobiosis in the tardigrade Hypsibius dujardini.</title>
        <authorList>
            <person name="Yoshida Y."/>
            <person name="Koutsovoulos G."/>
            <person name="Laetsch D."/>
            <person name="Stevens L."/>
            <person name="Kumar S."/>
            <person name="Horikawa D."/>
            <person name="Ishino K."/>
            <person name="Komine S."/>
            <person name="Tomita M."/>
            <person name="Blaxter M."/>
            <person name="Arakawa K."/>
        </authorList>
    </citation>
    <scope>NUCLEOTIDE SEQUENCE [LARGE SCALE GENOMIC DNA]</scope>
    <source>
        <strain evidence="3">Z151</strain>
    </source>
</reference>
<dbReference type="AlphaFoldDB" id="A0A9X6NNE9"/>
<accession>A0A9X6NNE9</accession>
<feature type="transmembrane region" description="Helical" evidence="1">
    <location>
        <begin position="85"/>
        <end position="104"/>
    </location>
</feature>
<dbReference type="EMBL" id="MTYJ01000291">
    <property type="protein sequence ID" value="OWA52884.1"/>
    <property type="molecule type" value="Genomic_DNA"/>
</dbReference>
<keyword evidence="1" id="KW-0812">Transmembrane</keyword>
<evidence type="ECO:0000256" key="1">
    <source>
        <dbReference type="SAM" id="Phobius"/>
    </source>
</evidence>
<comment type="caution">
    <text evidence="2">The sequence shown here is derived from an EMBL/GenBank/DDBJ whole genome shotgun (WGS) entry which is preliminary data.</text>
</comment>
<feature type="transmembrane region" description="Helical" evidence="1">
    <location>
        <begin position="34"/>
        <end position="65"/>
    </location>
</feature>
<keyword evidence="3" id="KW-1185">Reference proteome</keyword>
<name>A0A9X6NNE9_HYPEX</name>
<evidence type="ECO:0000313" key="3">
    <source>
        <dbReference type="Proteomes" id="UP000192578"/>
    </source>
</evidence>
<feature type="transmembrane region" description="Helical" evidence="1">
    <location>
        <begin position="183"/>
        <end position="202"/>
    </location>
</feature>
<feature type="transmembrane region" description="Helical" evidence="1">
    <location>
        <begin position="308"/>
        <end position="327"/>
    </location>
</feature>
<organism evidence="2 3">
    <name type="scientific">Hypsibius exemplaris</name>
    <name type="common">Freshwater tardigrade</name>
    <dbReference type="NCBI Taxonomy" id="2072580"/>
    <lineage>
        <taxon>Eukaryota</taxon>
        <taxon>Metazoa</taxon>
        <taxon>Ecdysozoa</taxon>
        <taxon>Tardigrada</taxon>
        <taxon>Eutardigrada</taxon>
        <taxon>Parachela</taxon>
        <taxon>Hypsibioidea</taxon>
        <taxon>Hypsibiidae</taxon>
        <taxon>Hypsibius</taxon>
    </lineage>
</organism>
<evidence type="ECO:0000313" key="2">
    <source>
        <dbReference type="EMBL" id="OWA52884.1"/>
    </source>
</evidence>
<dbReference type="Proteomes" id="UP000192578">
    <property type="component" value="Unassembled WGS sequence"/>
</dbReference>
<proteinExistence type="predicted"/>
<feature type="transmembrane region" description="Helical" evidence="1">
    <location>
        <begin position="214"/>
        <end position="239"/>
    </location>
</feature>
<keyword evidence="1" id="KW-1133">Transmembrane helix</keyword>
<gene>
    <name evidence="2" type="ORF">BV898_17326</name>
</gene>
<protein>
    <submittedName>
        <fullName evidence="2">Uncharacterized protein</fullName>
    </submittedName>
</protein>